<accession>A0A6S7K251</accession>
<proteinExistence type="predicted"/>
<gene>
    <name evidence="1" type="ORF">PACLA_8A042508</name>
</gene>
<reference evidence="1" key="1">
    <citation type="submission" date="2020-04" db="EMBL/GenBank/DDBJ databases">
        <authorList>
            <person name="Alioto T."/>
            <person name="Alioto T."/>
            <person name="Gomez Garrido J."/>
        </authorList>
    </citation>
    <scope>NUCLEOTIDE SEQUENCE</scope>
    <source>
        <strain evidence="1">A484AB</strain>
    </source>
</reference>
<dbReference type="AlphaFoldDB" id="A0A6S7K251"/>
<dbReference type="Proteomes" id="UP001152795">
    <property type="component" value="Unassembled WGS sequence"/>
</dbReference>
<dbReference type="EMBL" id="CACRXK020025396">
    <property type="protein sequence ID" value="CAB4039446.1"/>
    <property type="molecule type" value="Genomic_DNA"/>
</dbReference>
<sequence>MTNCWKVNPKDRPTFPEILRDLREMLADNEIPYINLQQVEDENFQTQIEPGGATMKNADTTKETAV</sequence>
<protein>
    <submittedName>
        <fullName evidence="1">Uncharacterized protein</fullName>
    </submittedName>
</protein>
<comment type="caution">
    <text evidence="1">The sequence shown here is derived from an EMBL/GenBank/DDBJ whole genome shotgun (WGS) entry which is preliminary data.</text>
</comment>
<organism evidence="1 2">
    <name type="scientific">Paramuricea clavata</name>
    <name type="common">Red gorgonian</name>
    <name type="synonym">Violescent sea-whip</name>
    <dbReference type="NCBI Taxonomy" id="317549"/>
    <lineage>
        <taxon>Eukaryota</taxon>
        <taxon>Metazoa</taxon>
        <taxon>Cnidaria</taxon>
        <taxon>Anthozoa</taxon>
        <taxon>Octocorallia</taxon>
        <taxon>Malacalcyonacea</taxon>
        <taxon>Plexauridae</taxon>
        <taxon>Paramuricea</taxon>
    </lineage>
</organism>
<keyword evidence="2" id="KW-1185">Reference proteome</keyword>
<name>A0A6S7K251_PARCT</name>
<dbReference type="OrthoDB" id="5945731at2759"/>
<evidence type="ECO:0000313" key="2">
    <source>
        <dbReference type="Proteomes" id="UP001152795"/>
    </source>
</evidence>
<dbReference type="Gene3D" id="1.10.510.10">
    <property type="entry name" value="Transferase(Phosphotransferase) domain 1"/>
    <property type="match status" value="1"/>
</dbReference>
<evidence type="ECO:0000313" key="1">
    <source>
        <dbReference type="EMBL" id="CAB4039446.1"/>
    </source>
</evidence>